<dbReference type="InterPro" id="IPR006195">
    <property type="entry name" value="aa-tRNA-synth_II"/>
</dbReference>
<dbReference type="EC" id="6.1.1.21" evidence="2"/>
<reference evidence="6" key="1">
    <citation type="submission" date="2020-12" db="EMBL/GenBank/DDBJ databases">
        <title>Metabolic potential, ecology and presence of endohyphal bacteria is reflected in genomic diversity of Mucoromycotina.</title>
        <authorList>
            <person name="Muszewska A."/>
            <person name="Okrasinska A."/>
            <person name="Steczkiewicz K."/>
            <person name="Drgas O."/>
            <person name="Orlowska M."/>
            <person name="Perlinska-Lenart U."/>
            <person name="Aleksandrzak-Piekarczyk T."/>
            <person name="Szatraj K."/>
            <person name="Zielenkiewicz U."/>
            <person name="Pilsyk S."/>
            <person name="Malc E."/>
            <person name="Mieczkowski P."/>
            <person name="Kruszewska J.S."/>
            <person name="Biernat P."/>
            <person name="Pawlowska J."/>
        </authorList>
    </citation>
    <scope>NUCLEOTIDE SEQUENCE</scope>
    <source>
        <strain evidence="6">WA0000067209</strain>
    </source>
</reference>
<dbReference type="PANTHER" id="PTHR43707:SF1">
    <property type="entry name" value="HISTIDINE--TRNA LIGASE, MITOCHONDRIAL-RELATED"/>
    <property type="match status" value="1"/>
</dbReference>
<feature type="binding site" evidence="4">
    <location>
        <position position="135"/>
    </location>
    <ligand>
        <name>L-histidine</name>
        <dbReference type="ChEBI" id="CHEBI:57595"/>
    </ligand>
</feature>
<evidence type="ECO:0000256" key="2">
    <source>
        <dbReference type="ARBA" id="ARBA00012815"/>
    </source>
</evidence>
<dbReference type="PANTHER" id="PTHR43707">
    <property type="entry name" value="HISTIDYL-TRNA SYNTHETASE"/>
    <property type="match status" value="1"/>
</dbReference>
<evidence type="ECO:0000256" key="4">
    <source>
        <dbReference type="PIRSR" id="PIRSR001549-1"/>
    </source>
</evidence>
<dbReference type="AlphaFoldDB" id="A0A8H7Q652"/>
<dbReference type="Gene3D" id="3.30.930.10">
    <property type="entry name" value="Bira Bifunctional Protein, Domain 2"/>
    <property type="match status" value="1"/>
</dbReference>
<dbReference type="InterPro" id="IPR015807">
    <property type="entry name" value="His-tRNA-ligase"/>
</dbReference>
<organism evidence="6 7">
    <name type="scientific">Mortierella isabellina</name>
    <name type="common">Filamentous fungus</name>
    <name type="synonym">Umbelopsis isabellina</name>
    <dbReference type="NCBI Taxonomy" id="91625"/>
    <lineage>
        <taxon>Eukaryota</taxon>
        <taxon>Fungi</taxon>
        <taxon>Fungi incertae sedis</taxon>
        <taxon>Mucoromycota</taxon>
        <taxon>Mucoromycotina</taxon>
        <taxon>Umbelopsidomycetes</taxon>
        <taxon>Umbelopsidales</taxon>
        <taxon>Umbelopsidaceae</taxon>
        <taxon>Umbelopsis</taxon>
    </lineage>
</organism>
<comment type="catalytic activity">
    <reaction evidence="3">
        <text>tRNA(His) + L-histidine + ATP = L-histidyl-tRNA(His) + AMP + diphosphate + H(+)</text>
        <dbReference type="Rhea" id="RHEA:17313"/>
        <dbReference type="Rhea" id="RHEA-COMP:9665"/>
        <dbReference type="Rhea" id="RHEA-COMP:9689"/>
        <dbReference type="ChEBI" id="CHEBI:15378"/>
        <dbReference type="ChEBI" id="CHEBI:30616"/>
        <dbReference type="ChEBI" id="CHEBI:33019"/>
        <dbReference type="ChEBI" id="CHEBI:57595"/>
        <dbReference type="ChEBI" id="CHEBI:78442"/>
        <dbReference type="ChEBI" id="CHEBI:78527"/>
        <dbReference type="ChEBI" id="CHEBI:456215"/>
        <dbReference type="EC" id="6.1.1.21"/>
    </reaction>
</comment>
<dbReference type="InterPro" id="IPR045864">
    <property type="entry name" value="aa-tRNA-synth_II/BPL/LPL"/>
</dbReference>
<dbReference type="InterPro" id="IPR004516">
    <property type="entry name" value="HisRS/HisZ"/>
</dbReference>
<dbReference type="EMBL" id="JAEPQZ010000001">
    <property type="protein sequence ID" value="KAG2185983.1"/>
    <property type="molecule type" value="Genomic_DNA"/>
</dbReference>
<accession>A0A8H7Q652</accession>
<feature type="binding site" evidence="4">
    <location>
        <position position="139"/>
    </location>
    <ligand>
        <name>L-histidine</name>
        <dbReference type="ChEBI" id="CHEBI:57595"/>
    </ligand>
</feature>
<dbReference type="GO" id="GO:0005524">
    <property type="term" value="F:ATP binding"/>
    <property type="evidence" value="ECO:0007669"/>
    <property type="project" value="InterPro"/>
</dbReference>
<dbReference type="Pfam" id="PF13393">
    <property type="entry name" value="tRNA-synt_His"/>
    <property type="match status" value="1"/>
</dbReference>
<dbReference type="OrthoDB" id="1906957at2759"/>
<dbReference type="HAMAP" id="MF_00127">
    <property type="entry name" value="His_tRNA_synth"/>
    <property type="match status" value="1"/>
</dbReference>
<dbReference type="CDD" id="cd00773">
    <property type="entry name" value="HisRS-like_core"/>
    <property type="match status" value="1"/>
</dbReference>
<dbReference type="InterPro" id="IPR036621">
    <property type="entry name" value="Anticodon-bd_dom_sf"/>
</dbReference>
<dbReference type="InterPro" id="IPR041715">
    <property type="entry name" value="HisRS-like_core"/>
</dbReference>
<sequence length="454" mass="51493">MSKVNWLKKVIEARPVRGMRDRLGLDALKHNYICSVGQTVSKLYGFQPISTPILEHASVFERTLGEDSDIIGKELYTFLDKSNEQMTMRPEGTAGVARALLSNNLTNNLPKKWYYHGPMFRHERPQKGRFRQFEQMGVEYFGSRNQLADVEVIDMAATFLRKLGLHDKIELNINTLGDSASRLKYRSVLTDYLSKYKNDLSEDSVRRLSTNPLRILDSKHQKDIPIIADAPILTDYLTSDSQQRFEQMLANLESIDIPYKINSNLVRGLDYYQDTVFEYIYKPSEEDGDDSLGAQQGTVLAGGRYDGLIKLMSGGKSDVPGIGWAAGIDRLAMLLPNEPFENADRPVVIITIQDDDMACNQRIETRAAQIAKTLRTRHDIPTVIQHREDGPKTQRVDKLLSKVLKSSPGTRYVIFLGRDELDHDQNTINYRDLKQRTQSTSSITDVAASIKEQS</sequence>
<dbReference type="GO" id="GO:0004821">
    <property type="term" value="F:histidine-tRNA ligase activity"/>
    <property type="evidence" value="ECO:0007669"/>
    <property type="project" value="UniProtKB-EC"/>
</dbReference>
<feature type="domain" description="Aminoacyl-transfer RNA synthetases class-II family profile" evidence="5">
    <location>
        <begin position="45"/>
        <end position="346"/>
    </location>
</feature>
<feature type="binding site" evidence="4">
    <location>
        <begin position="91"/>
        <end position="93"/>
    </location>
    <ligand>
        <name>L-histidine</name>
        <dbReference type="ChEBI" id="CHEBI:57595"/>
    </ligand>
</feature>
<comment type="similarity">
    <text evidence="1">Belongs to the class-II aminoacyl-tRNA synthetase family.</text>
</comment>
<feature type="binding site" evidence="4">
    <location>
        <position position="267"/>
    </location>
    <ligand>
        <name>L-histidine</name>
        <dbReference type="ChEBI" id="CHEBI:57595"/>
    </ligand>
</feature>
<protein>
    <recommendedName>
        <fullName evidence="2">histidine--tRNA ligase</fullName>
        <ecNumber evidence="2">6.1.1.21</ecNumber>
    </recommendedName>
</protein>
<feature type="binding site" evidence="4">
    <location>
        <position position="121"/>
    </location>
    <ligand>
        <name>L-histidine</name>
        <dbReference type="ChEBI" id="CHEBI:57595"/>
    </ligand>
</feature>
<feature type="binding site" evidence="4">
    <location>
        <begin position="271"/>
        <end position="272"/>
    </location>
    <ligand>
        <name>L-histidine</name>
        <dbReference type="ChEBI" id="CHEBI:57595"/>
    </ligand>
</feature>
<evidence type="ECO:0000313" key="7">
    <source>
        <dbReference type="Proteomes" id="UP000654370"/>
    </source>
</evidence>
<evidence type="ECO:0000256" key="1">
    <source>
        <dbReference type="ARBA" id="ARBA00008226"/>
    </source>
</evidence>
<dbReference type="GO" id="GO:0005737">
    <property type="term" value="C:cytoplasm"/>
    <property type="evidence" value="ECO:0007669"/>
    <property type="project" value="InterPro"/>
</dbReference>
<dbReference type="NCBIfam" id="TIGR00442">
    <property type="entry name" value="hisS"/>
    <property type="match status" value="1"/>
</dbReference>
<keyword evidence="7" id="KW-1185">Reference proteome</keyword>
<evidence type="ECO:0000259" key="5">
    <source>
        <dbReference type="PROSITE" id="PS50862"/>
    </source>
</evidence>
<dbReference type="SUPFAM" id="SSF55681">
    <property type="entry name" value="Class II aaRS and biotin synthetases"/>
    <property type="match status" value="1"/>
</dbReference>
<dbReference type="GO" id="GO:0006427">
    <property type="term" value="P:histidyl-tRNA aminoacylation"/>
    <property type="evidence" value="ECO:0007669"/>
    <property type="project" value="InterPro"/>
</dbReference>
<dbReference type="Gene3D" id="3.40.50.800">
    <property type="entry name" value="Anticodon-binding domain"/>
    <property type="match status" value="1"/>
</dbReference>
<evidence type="ECO:0000256" key="3">
    <source>
        <dbReference type="ARBA" id="ARBA00047639"/>
    </source>
</evidence>
<dbReference type="Proteomes" id="UP000654370">
    <property type="component" value="Unassembled WGS sequence"/>
</dbReference>
<dbReference type="PROSITE" id="PS50862">
    <property type="entry name" value="AA_TRNA_LIGASE_II"/>
    <property type="match status" value="1"/>
</dbReference>
<name>A0A8H7Q652_MORIS</name>
<proteinExistence type="inferred from homology"/>
<gene>
    <name evidence="6" type="ORF">INT43_002421</name>
</gene>
<evidence type="ECO:0000313" key="6">
    <source>
        <dbReference type="EMBL" id="KAG2185983.1"/>
    </source>
</evidence>
<dbReference type="PIRSF" id="PIRSF001549">
    <property type="entry name" value="His-tRNA_synth"/>
    <property type="match status" value="1"/>
</dbReference>
<comment type="caution">
    <text evidence="6">The sequence shown here is derived from an EMBL/GenBank/DDBJ whole genome shotgun (WGS) entry which is preliminary data.</text>
</comment>